<feature type="domain" description="RRM" evidence="6">
    <location>
        <begin position="17"/>
        <end position="95"/>
    </location>
</feature>
<feature type="compositionally biased region" description="Pro residues" evidence="5">
    <location>
        <begin position="278"/>
        <end position="292"/>
    </location>
</feature>
<feature type="region of interest" description="Disordered" evidence="5">
    <location>
        <begin position="207"/>
        <end position="304"/>
    </location>
</feature>
<dbReference type="GO" id="GO:0016607">
    <property type="term" value="C:nuclear speck"/>
    <property type="evidence" value="ECO:0007669"/>
    <property type="project" value="EnsemblMetazoa"/>
</dbReference>
<dbReference type="PANTHER" id="PTHR45735">
    <property type="entry name" value="CLEAVAGE STIMULATION FACTOR SUBUNIT 2"/>
    <property type="match status" value="1"/>
</dbReference>
<evidence type="ECO:0000256" key="5">
    <source>
        <dbReference type="SAM" id="MobiDB-lite"/>
    </source>
</evidence>
<dbReference type="OMA" id="CEPEDAP"/>
<dbReference type="SMART" id="SM00360">
    <property type="entry name" value="RRM"/>
    <property type="match status" value="1"/>
</dbReference>
<dbReference type="Pfam" id="PF14327">
    <property type="entry name" value="CSTF2_hinge"/>
    <property type="match status" value="1"/>
</dbReference>
<dbReference type="FunFam" id="1.10.20.70:FF:000001">
    <property type="entry name" value="Cleavage stimulation factor subunit 2"/>
    <property type="match status" value="1"/>
</dbReference>
<dbReference type="HOGENOM" id="CLU_028601_1_0_1"/>
<dbReference type="PROSITE" id="PS50102">
    <property type="entry name" value="RRM"/>
    <property type="match status" value="1"/>
</dbReference>
<dbReference type="CDD" id="cd12398">
    <property type="entry name" value="RRM_CSTF2_RNA15_like"/>
    <property type="match status" value="1"/>
</dbReference>
<dbReference type="OrthoDB" id="272703at2759"/>
<dbReference type="GO" id="GO:0031124">
    <property type="term" value="P:mRNA 3'-end processing"/>
    <property type="evidence" value="ECO:0007669"/>
    <property type="project" value="InterPro"/>
</dbReference>
<dbReference type="Gene3D" id="1.25.40.630">
    <property type="match status" value="1"/>
</dbReference>
<protein>
    <recommendedName>
        <fullName evidence="6">RRM domain-containing protein</fullName>
    </recommendedName>
</protein>
<dbReference type="eggNOG" id="KOG0108">
    <property type="taxonomic scope" value="Eukaryota"/>
</dbReference>
<keyword evidence="8" id="KW-1185">Reference proteome</keyword>
<dbReference type="InterPro" id="IPR012677">
    <property type="entry name" value="Nucleotide-bd_a/b_plait_sf"/>
</dbReference>
<evidence type="ECO:0000256" key="1">
    <source>
        <dbReference type="ARBA" id="ARBA00004123"/>
    </source>
</evidence>
<dbReference type="GO" id="GO:0005847">
    <property type="term" value="C:mRNA cleavage and polyadenylation specificity factor complex"/>
    <property type="evidence" value="ECO:0007669"/>
    <property type="project" value="TreeGrafter"/>
</dbReference>
<dbReference type="Pfam" id="PF14304">
    <property type="entry name" value="CSTF_C"/>
    <property type="match status" value="1"/>
</dbReference>
<dbReference type="InterPro" id="IPR000504">
    <property type="entry name" value="RRM_dom"/>
</dbReference>
<gene>
    <name evidence="7" type="ORF">CAEBREN_06918</name>
</gene>
<accession>G0MC35</accession>
<evidence type="ECO:0000313" key="8">
    <source>
        <dbReference type="Proteomes" id="UP000008068"/>
    </source>
</evidence>
<feature type="compositionally biased region" description="Low complexity" evidence="5">
    <location>
        <begin position="251"/>
        <end position="277"/>
    </location>
</feature>
<feature type="compositionally biased region" description="Low complexity" evidence="5">
    <location>
        <begin position="216"/>
        <end position="227"/>
    </location>
</feature>
<evidence type="ECO:0000256" key="3">
    <source>
        <dbReference type="ARBA" id="ARBA00023242"/>
    </source>
</evidence>
<name>G0MC35_CAEBE</name>
<dbReference type="EMBL" id="GL379789">
    <property type="protein sequence ID" value="EGT45576.1"/>
    <property type="molecule type" value="Genomic_DNA"/>
</dbReference>
<dbReference type="GO" id="GO:0003729">
    <property type="term" value="F:mRNA binding"/>
    <property type="evidence" value="ECO:0007669"/>
    <property type="project" value="TreeGrafter"/>
</dbReference>
<dbReference type="AlphaFoldDB" id="G0MC35"/>
<dbReference type="InterPro" id="IPR038192">
    <property type="entry name" value="CSTF_C_sf"/>
</dbReference>
<dbReference type="Gene3D" id="3.30.70.330">
    <property type="match status" value="1"/>
</dbReference>
<dbReference type="InParanoid" id="G0MC35"/>
<proteinExistence type="predicted"/>
<evidence type="ECO:0000259" key="6">
    <source>
        <dbReference type="PROSITE" id="PS50102"/>
    </source>
</evidence>
<sequence length="348" mass="38194">MSGGYKQSGLPNERSQRSVFVGNISYDVTEDTIRAMFSKAGPVMSIKMVHDRETGKPKGYGFIEFPDIQTADTAIRVLNGHELGGRILRVDSAAGGMNMEEFGQPNAGPAIVEENPYGPECDAGKAPERISQTVASLAPEKMFELMKQLQEALKNNPAELNSVLVENPQLSYAVLQAAVVMRIVDPQTALSLLHRNKAATQQPFHMAGPSVGNGGPPMSMSQQQQQMPPLPLPTKPNFAHPNPPMRPPMDHPNMPQQFGQPMVPPQQQQPHYMQQQPIPLPQHRPQGPPVGGPGPSGGHVPQDNHEERANADLLMQVMQLSEHDLSMLPPGDRDKIIELRQQLKRNVR</sequence>
<dbReference type="InterPro" id="IPR025742">
    <property type="entry name" value="CSTF2_hinge"/>
</dbReference>
<organism evidence="8">
    <name type="scientific">Caenorhabditis brenneri</name>
    <name type="common">Nematode worm</name>
    <dbReference type="NCBI Taxonomy" id="135651"/>
    <lineage>
        <taxon>Eukaryota</taxon>
        <taxon>Metazoa</taxon>
        <taxon>Ecdysozoa</taxon>
        <taxon>Nematoda</taxon>
        <taxon>Chromadorea</taxon>
        <taxon>Rhabditida</taxon>
        <taxon>Rhabditina</taxon>
        <taxon>Rhabditomorpha</taxon>
        <taxon>Rhabditoidea</taxon>
        <taxon>Rhabditidae</taxon>
        <taxon>Peloderinae</taxon>
        <taxon>Caenorhabditis</taxon>
    </lineage>
</organism>
<dbReference type="STRING" id="135651.G0MC35"/>
<dbReference type="Gene3D" id="1.10.20.70">
    <property type="entry name" value="Transcription termination and cleavage factor, C-terminal domain"/>
    <property type="match status" value="1"/>
</dbReference>
<dbReference type="FunFam" id="1.25.40.630:FF:000001">
    <property type="entry name" value="Cleavage stimulation factor subunit 2"/>
    <property type="match status" value="1"/>
</dbReference>
<dbReference type="Pfam" id="PF00076">
    <property type="entry name" value="RRM_1"/>
    <property type="match status" value="1"/>
</dbReference>
<dbReference type="Proteomes" id="UP000008068">
    <property type="component" value="Unassembled WGS sequence"/>
</dbReference>
<evidence type="ECO:0000256" key="4">
    <source>
        <dbReference type="PROSITE-ProRule" id="PRU00176"/>
    </source>
</evidence>
<dbReference type="FunCoup" id="G0MC35">
    <property type="interactions" value="695"/>
</dbReference>
<keyword evidence="2 4" id="KW-0694">RNA-binding</keyword>
<comment type="subcellular location">
    <subcellularLocation>
        <location evidence="1">Nucleus</location>
    </subcellularLocation>
</comment>
<keyword evidence="3" id="KW-0539">Nucleus</keyword>
<evidence type="ECO:0000313" key="7">
    <source>
        <dbReference type="EMBL" id="EGT45576.1"/>
    </source>
</evidence>
<dbReference type="SUPFAM" id="SSF54928">
    <property type="entry name" value="RNA-binding domain, RBD"/>
    <property type="match status" value="1"/>
</dbReference>
<reference evidence="8" key="1">
    <citation type="submission" date="2011-07" db="EMBL/GenBank/DDBJ databases">
        <authorList>
            <consortium name="Caenorhabditis brenneri Sequencing and Analysis Consortium"/>
            <person name="Wilson R.K."/>
        </authorList>
    </citation>
    <scope>NUCLEOTIDE SEQUENCE [LARGE SCALE GENOMIC DNA]</scope>
    <source>
        <strain evidence="8">PB2801</strain>
    </source>
</reference>
<dbReference type="InterPro" id="IPR026896">
    <property type="entry name" value="CSTF_C"/>
</dbReference>
<evidence type="ECO:0000256" key="2">
    <source>
        <dbReference type="ARBA" id="ARBA00022884"/>
    </source>
</evidence>
<dbReference type="InterPro" id="IPR035979">
    <property type="entry name" value="RBD_domain_sf"/>
</dbReference>
<dbReference type="FunFam" id="3.30.70.330:FF:001102">
    <property type="entry name" value="Cleavage and Polyadenylation Factor"/>
    <property type="match status" value="1"/>
</dbReference>
<dbReference type="PANTHER" id="PTHR45735:SF2">
    <property type="entry name" value="CLEAVAGE STIMULATION FACTOR SUBUNIT 2"/>
    <property type="match status" value="1"/>
</dbReference>